<dbReference type="EMBL" id="WIVU01000061">
    <property type="protein sequence ID" value="MQU08353.1"/>
    <property type="molecule type" value="Genomic_DNA"/>
</dbReference>
<protein>
    <submittedName>
        <fullName evidence="1">Uncharacterized protein</fullName>
    </submittedName>
</protein>
<reference evidence="1 2" key="1">
    <citation type="submission" date="2019-10" db="EMBL/GenBank/DDBJ databases">
        <title>Evaluation of single-gene subtyping targets for Pseudomonas.</title>
        <authorList>
            <person name="Reichler S.J."/>
            <person name="Orsi R.H."/>
            <person name="Wiedmann M."/>
            <person name="Martin N.H."/>
            <person name="Murphy S.I."/>
        </authorList>
    </citation>
    <scope>NUCLEOTIDE SEQUENCE [LARGE SCALE GENOMIC DNA]</scope>
    <source>
        <strain evidence="1 2">FSL R10-1637</strain>
    </source>
</reference>
<sequence length="137" mass="15796">MLTHPFLDISYNPSVGYFLGGIDVYDQEESLGESLWGLDPNSDDREKIIREYIIPHQSYLSYRHKFVLLNKLGSALKDKDFDLSIFFGVDVDSHTATAWDASEVETPRNFFEDIYRIASEVWMSELSKAAEEDMSAW</sequence>
<dbReference type="Proteomes" id="UP000478064">
    <property type="component" value="Unassembled WGS sequence"/>
</dbReference>
<evidence type="ECO:0000313" key="2">
    <source>
        <dbReference type="Proteomes" id="UP000478064"/>
    </source>
</evidence>
<gene>
    <name evidence="1" type="ORF">GHO27_22050</name>
</gene>
<dbReference type="AlphaFoldDB" id="A0A6L5HYJ6"/>
<evidence type="ECO:0000313" key="1">
    <source>
        <dbReference type="EMBL" id="MQU08353.1"/>
    </source>
</evidence>
<accession>A0A6L5HYJ6</accession>
<dbReference type="RefSeq" id="WP_153375151.1">
    <property type="nucleotide sequence ID" value="NZ_WIVU01000061.1"/>
</dbReference>
<name>A0A6L5HYJ6_9PSED</name>
<organism evidence="1 2">
    <name type="scientific">Pseudomonas helleri</name>
    <dbReference type="NCBI Taxonomy" id="1608996"/>
    <lineage>
        <taxon>Bacteria</taxon>
        <taxon>Pseudomonadati</taxon>
        <taxon>Pseudomonadota</taxon>
        <taxon>Gammaproteobacteria</taxon>
        <taxon>Pseudomonadales</taxon>
        <taxon>Pseudomonadaceae</taxon>
        <taxon>Pseudomonas</taxon>
    </lineage>
</organism>
<proteinExistence type="predicted"/>
<comment type="caution">
    <text evidence="1">The sequence shown here is derived from an EMBL/GenBank/DDBJ whole genome shotgun (WGS) entry which is preliminary data.</text>
</comment>